<dbReference type="NCBIfam" id="TIGR01439">
    <property type="entry name" value="lp_hng_hel_AbrB"/>
    <property type="match status" value="1"/>
</dbReference>
<proteinExistence type="predicted"/>
<dbReference type="SUPFAM" id="SSF89447">
    <property type="entry name" value="AbrB/MazE/MraZ-like"/>
    <property type="match status" value="1"/>
</dbReference>
<dbReference type="SMART" id="SM00966">
    <property type="entry name" value="SpoVT_AbrB"/>
    <property type="match status" value="1"/>
</dbReference>
<name>A0A2M6XVG0_9BACT</name>
<protein>
    <recommendedName>
        <fullName evidence="1">SpoVT-AbrB domain-containing protein</fullName>
    </recommendedName>
</protein>
<accession>A0A2M6XVG0</accession>
<dbReference type="InterPro" id="IPR007159">
    <property type="entry name" value="SpoVT-AbrB_dom"/>
</dbReference>
<reference evidence="3" key="1">
    <citation type="submission" date="2017-09" db="EMBL/GenBank/DDBJ databases">
        <title>Depth-based differentiation of microbial function through sediment-hosted aquifers and enrichment of novel symbionts in the deep terrestrial subsurface.</title>
        <authorList>
            <person name="Probst A.J."/>
            <person name="Ladd B."/>
            <person name="Jarett J.K."/>
            <person name="Geller-Mcgrath D.E."/>
            <person name="Sieber C.M.K."/>
            <person name="Emerson J.B."/>
            <person name="Anantharaman K."/>
            <person name="Thomas B.C."/>
            <person name="Malmstrom R."/>
            <person name="Stieglmeier M."/>
            <person name="Klingl A."/>
            <person name="Woyke T."/>
            <person name="Ryan C.M."/>
            <person name="Banfield J.F."/>
        </authorList>
    </citation>
    <scope>NUCLEOTIDE SEQUENCE [LARGE SCALE GENOMIC DNA]</scope>
</reference>
<sequence>MENLMPLVQVKSKSQITLPQRVRRFLDIQEGDYLEVKIEKNTVVLKPKIILDKLPTFELSLAGEAMLQEALNDVKAGRVEKFDNVKDLINDLHK</sequence>
<gene>
    <name evidence="2" type="ORF">COT20_00150</name>
</gene>
<dbReference type="InterPro" id="IPR052975">
    <property type="entry name" value="Repressor-like_regulatory"/>
</dbReference>
<evidence type="ECO:0000313" key="2">
    <source>
        <dbReference type="EMBL" id="PIU16583.1"/>
    </source>
</evidence>
<evidence type="ECO:0000259" key="1">
    <source>
        <dbReference type="SMART" id="SM00966"/>
    </source>
</evidence>
<dbReference type="PANTHER" id="PTHR34860:SF6">
    <property type="entry name" value="REPRESSOR-LIKE PROTEIN SSO7C3"/>
    <property type="match status" value="1"/>
</dbReference>
<dbReference type="AlphaFoldDB" id="A0A2M6XVG0"/>
<dbReference type="Pfam" id="PF04014">
    <property type="entry name" value="MazE_antitoxin"/>
    <property type="match status" value="1"/>
</dbReference>
<evidence type="ECO:0000313" key="3">
    <source>
        <dbReference type="Proteomes" id="UP000229784"/>
    </source>
</evidence>
<dbReference type="Gene3D" id="2.10.260.10">
    <property type="match status" value="1"/>
</dbReference>
<organism evidence="2 3">
    <name type="scientific">bacterium (Candidatus Gribaldobacteria) CG08_land_8_20_14_0_20_39_15</name>
    <dbReference type="NCBI Taxonomy" id="2014273"/>
    <lineage>
        <taxon>Bacteria</taxon>
        <taxon>Candidatus Gribaldobacteria</taxon>
    </lineage>
</organism>
<dbReference type="PANTHER" id="PTHR34860">
    <property type="entry name" value="REPRESSOR-LIKE PROTEIN SSO7C3"/>
    <property type="match status" value="1"/>
</dbReference>
<feature type="domain" description="SpoVT-AbrB" evidence="1">
    <location>
        <begin position="8"/>
        <end position="53"/>
    </location>
</feature>
<dbReference type="EMBL" id="PEXQ01000005">
    <property type="protein sequence ID" value="PIU16583.1"/>
    <property type="molecule type" value="Genomic_DNA"/>
</dbReference>
<dbReference type="Proteomes" id="UP000229784">
    <property type="component" value="Unassembled WGS sequence"/>
</dbReference>
<dbReference type="GO" id="GO:0003677">
    <property type="term" value="F:DNA binding"/>
    <property type="evidence" value="ECO:0007669"/>
    <property type="project" value="InterPro"/>
</dbReference>
<dbReference type="InterPro" id="IPR037914">
    <property type="entry name" value="SpoVT-AbrB_sf"/>
</dbReference>
<comment type="caution">
    <text evidence="2">The sequence shown here is derived from an EMBL/GenBank/DDBJ whole genome shotgun (WGS) entry which is preliminary data.</text>
</comment>